<dbReference type="AlphaFoldDB" id="A0A4Z2GLJ0"/>
<keyword evidence="6" id="KW-0175">Coiled coil</keyword>
<sequence>MSDSGGASCALCLRRDETQRTGPLATKDEVTAHQNCLLFSSGLFCRNSPNFDDLFGFDVDDVLTEVKRGSKLICNKCKKKGATAGCEVKRCKKSYHYPCALQDGAHSVEDAAQGEFGLYCSNHYQQKTQSHDASVNGRPAPFTRCRPAKRASEPGPSEVYCPACKKTEGHISVDSLCRSIVVLLSQTRSCDTSDERQRGFDFVQATVGVHQRLQLLFQDRSDTDMDIFAPLDTDFGERNQVEGGRVDGNDEEDGGNDEEEGSILPSDAESESLLLPASRSPSARSAPPPPPLLPRVVLMKSPEAAAARRSDHGSSPADAPPSLTCSPPCTGSAISLPPPPLPPLAPPSPLAPPPDPDLGFHSTRFWKSCNAAGCTRALFAGFINEMNAVASRIQSDRASQEDYDHALTVMTASGKLEALVAQQQEELQRKQAELLTATGAMKEVVAALKTRVHQQAP</sequence>
<evidence type="ECO:0000256" key="1">
    <source>
        <dbReference type="ARBA" id="ARBA00004123"/>
    </source>
</evidence>
<dbReference type="InterPro" id="IPR051188">
    <property type="entry name" value="PHD-type_Zinc_Finger"/>
</dbReference>
<dbReference type="Gene3D" id="3.30.40.10">
    <property type="entry name" value="Zinc/RING finger domain, C3HC4 (zinc finger)"/>
    <property type="match status" value="1"/>
</dbReference>
<dbReference type="PANTHER" id="PTHR12420">
    <property type="entry name" value="PHD FINGER PROTEIN"/>
    <property type="match status" value="1"/>
</dbReference>
<keyword evidence="5" id="KW-0539">Nucleus</keyword>
<dbReference type="GO" id="GO:0008270">
    <property type="term" value="F:zinc ion binding"/>
    <property type="evidence" value="ECO:0007669"/>
    <property type="project" value="UniProtKB-KW"/>
</dbReference>
<accession>A0A4Z2GLJ0</accession>
<proteinExistence type="predicted"/>
<protein>
    <submittedName>
        <fullName evidence="9">PHD finger protein 6</fullName>
    </submittedName>
</protein>
<feature type="compositionally biased region" description="Polar residues" evidence="7">
    <location>
        <begin position="323"/>
        <end position="333"/>
    </location>
</feature>
<evidence type="ECO:0000256" key="3">
    <source>
        <dbReference type="ARBA" id="ARBA00022771"/>
    </source>
</evidence>
<evidence type="ECO:0000259" key="8">
    <source>
        <dbReference type="PROSITE" id="PS51805"/>
    </source>
</evidence>
<feature type="compositionally biased region" description="Low complexity" evidence="7">
    <location>
        <begin position="264"/>
        <end position="285"/>
    </location>
</feature>
<name>A0A4Z2GLJ0_9TELE</name>
<evidence type="ECO:0000313" key="10">
    <source>
        <dbReference type="Proteomes" id="UP000314294"/>
    </source>
</evidence>
<organism evidence="9 10">
    <name type="scientific">Liparis tanakae</name>
    <name type="common">Tanaka's snailfish</name>
    <dbReference type="NCBI Taxonomy" id="230148"/>
    <lineage>
        <taxon>Eukaryota</taxon>
        <taxon>Metazoa</taxon>
        <taxon>Chordata</taxon>
        <taxon>Craniata</taxon>
        <taxon>Vertebrata</taxon>
        <taxon>Euteleostomi</taxon>
        <taxon>Actinopterygii</taxon>
        <taxon>Neopterygii</taxon>
        <taxon>Teleostei</taxon>
        <taxon>Neoteleostei</taxon>
        <taxon>Acanthomorphata</taxon>
        <taxon>Eupercaria</taxon>
        <taxon>Perciformes</taxon>
        <taxon>Cottioidei</taxon>
        <taxon>Cottales</taxon>
        <taxon>Liparidae</taxon>
        <taxon>Liparis</taxon>
    </lineage>
</organism>
<evidence type="ECO:0000256" key="2">
    <source>
        <dbReference type="ARBA" id="ARBA00022723"/>
    </source>
</evidence>
<dbReference type="EMBL" id="SRLO01000514">
    <property type="protein sequence ID" value="TNN53502.1"/>
    <property type="molecule type" value="Genomic_DNA"/>
</dbReference>
<feature type="coiled-coil region" evidence="6">
    <location>
        <begin position="413"/>
        <end position="440"/>
    </location>
</feature>
<dbReference type="OrthoDB" id="512616at2759"/>
<dbReference type="CDD" id="cd15673">
    <property type="entry name" value="ePHD_PHF6_like"/>
    <property type="match status" value="1"/>
</dbReference>
<feature type="compositionally biased region" description="Basic and acidic residues" evidence="7">
    <location>
        <begin position="235"/>
        <end position="248"/>
    </location>
</feature>
<dbReference type="InterPro" id="IPR013083">
    <property type="entry name" value="Znf_RING/FYVE/PHD"/>
</dbReference>
<dbReference type="GO" id="GO:0005634">
    <property type="term" value="C:nucleus"/>
    <property type="evidence" value="ECO:0007669"/>
    <property type="project" value="UniProtKB-SubCell"/>
</dbReference>
<feature type="region of interest" description="Disordered" evidence="7">
    <location>
        <begin position="228"/>
        <end position="356"/>
    </location>
</feature>
<dbReference type="PANTHER" id="PTHR12420:SF4">
    <property type="entry name" value="PHD FINGER PROTEIN 11"/>
    <property type="match status" value="1"/>
</dbReference>
<dbReference type="Proteomes" id="UP000314294">
    <property type="component" value="Unassembled WGS sequence"/>
</dbReference>
<comment type="caution">
    <text evidence="9">The sequence shown here is derived from an EMBL/GenBank/DDBJ whole genome shotgun (WGS) entry which is preliminary data.</text>
</comment>
<comment type="subcellular location">
    <subcellularLocation>
        <location evidence="1">Nucleus</location>
    </subcellularLocation>
</comment>
<keyword evidence="2" id="KW-0479">Metal-binding</keyword>
<dbReference type="Pfam" id="PF13771">
    <property type="entry name" value="zf-HC5HC2H"/>
    <property type="match status" value="1"/>
</dbReference>
<dbReference type="PROSITE" id="PS51805">
    <property type="entry name" value="EPHD"/>
    <property type="match status" value="1"/>
</dbReference>
<evidence type="ECO:0000256" key="6">
    <source>
        <dbReference type="SAM" id="Coils"/>
    </source>
</evidence>
<evidence type="ECO:0000256" key="5">
    <source>
        <dbReference type="ARBA" id="ARBA00023242"/>
    </source>
</evidence>
<evidence type="ECO:0000256" key="7">
    <source>
        <dbReference type="SAM" id="MobiDB-lite"/>
    </source>
</evidence>
<dbReference type="SMART" id="SM00249">
    <property type="entry name" value="PHD"/>
    <property type="match status" value="1"/>
</dbReference>
<evidence type="ECO:0000256" key="4">
    <source>
        <dbReference type="ARBA" id="ARBA00022833"/>
    </source>
</evidence>
<dbReference type="InterPro" id="IPR001965">
    <property type="entry name" value="Znf_PHD"/>
</dbReference>
<feature type="domain" description="PHD-type" evidence="8">
    <location>
        <begin position="6"/>
        <end position="124"/>
    </location>
</feature>
<reference evidence="9 10" key="1">
    <citation type="submission" date="2019-03" db="EMBL/GenBank/DDBJ databases">
        <title>First draft genome of Liparis tanakae, snailfish: a comprehensive survey of snailfish specific genes.</title>
        <authorList>
            <person name="Kim W."/>
            <person name="Song I."/>
            <person name="Jeong J.-H."/>
            <person name="Kim D."/>
            <person name="Kim S."/>
            <person name="Ryu S."/>
            <person name="Song J.Y."/>
            <person name="Lee S.K."/>
        </authorList>
    </citation>
    <scope>NUCLEOTIDE SEQUENCE [LARGE SCALE GENOMIC DNA]</scope>
    <source>
        <tissue evidence="9">Muscle</tissue>
    </source>
</reference>
<dbReference type="InterPro" id="IPR034732">
    <property type="entry name" value="EPHD"/>
</dbReference>
<keyword evidence="3" id="KW-0863">Zinc-finger</keyword>
<gene>
    <name evidence="9" type="primary">Phf6_0</name>
    <name evidence="9" type="ORF">EYF80_036275</name>
</gene>
<keyword evidence="10" id="KW-1185">Reference proteome</keyword>
<evidence type="ECO:0000313" key="9">
    <source>
        <dbReference type="EMBL" id="TNN53502.1"/>
    </source>
</evidence>
<keyword evidence="4" id="KW-0862">Zinc</keyword>
<feature type="compositionally biased region" description="Pro residues" evidence="7">
    <location>
        <begin position="336"/>
        <end position="356"/>
    </location>
</feature>
<feature type="compositionally biased region" description="Acidic residues" evidence="7">
    <location>
        <begin position="249"/>
        <end position="261"/>
    </location>
</feature>